<reference evidence="1 2" key="1">
    <citation type="submission" date="2016-08" db="EMBL/GenBank/DDBJ databases">
        <authorList>
            <person name="Seilhamer J.J."/>
        </authorList>
    </citation>
    <scope>NUCLEOTIDE SEQUENCE [LARGE SCALE GENOMIC DNA]</scope>
    <source>
        <strain evidence="1 2">NML150140-1</strain>
    </source>
</reference>
<dbReference type="Proteomes" id="UP000094271">
    <property type="component" value="Unassembled WGS sequence"/>
</dbReference>
<dbReference type="EMBL" id="MEHA01000071">
    <property type="protein sequence ID" value="ODR30933.1"/>
    <property type="molecule type" value="Genomic_DNA"/>
</dbReference>
<sequence length="83" mass="9178">MGAESVNQIWRDAKLRGAGRKRAKALVSAAEHSVGSKEAPEAARMELKNLLDDMDVYTSRLEELLQKLEGKLKGDCLYNCVLS</sequence>
<gene>
    <name evidence="1" type="ORF">BEI59_37145</name>
</gene>
<accession>A0A1E3U4R4</accession>
<name>A0A1E3U4R4_9FIRM</name>
<protein>
    <submittedName>
        <fullName evidence="1">Uncharacterized protein</fullName>
    </submittedName>
</protein>
<proteinExistence type="predicted"/>
<comment type="caution">
    <text evidence="1">The sequence shown here is derived from an EMBL/GenBank/DDBJ whole genome shotgun (WGS) entry which is preliminary data.</text>
</comment>
<evidence type="ECO:0000313" key="2">
    <source>
        <dbReference type="Proteomes" id="UP000094271"/>
    </source>
</evidence>
<evidence type="ECO:0000313" key="1">
    <source>
        <dbReference type="EMBL" id="ODR30933.1"/>
    </source>
</evidence>
<organism evidence="1 2">
    <name type="scientific">Eisenbergiella tayi</name>
    <dbReference type="NCBI Taxonomy" id="1432052"/>
    <lineage>
        <taxon>Bacteria</taxon>
        <taxon>Bacillati</taxon>
        <taxon>Bacillota</taxon>
        <taxon>Clostridia</taxon>
        <taxon>Lachnospirales</taxon>
        <taxon>Lachnospiraceae</taxon>
        <taxon>Eisenbergiella</taxon>
    </lineage>
</organism>
<dbReference type="AlphaFoldDB" id="A0A1E3U4R4"/>